<protein>
    <submittedName>
        <fullName evidence="1">Glycosyl hydrolase family protein with chitinaseinsertion domain</fullName>
    </submittedName>
</protein>
<comment type="caution">
    <text evidence="1">The sequence shown here is derived from an EMBL/GenBank/DDBJ whole genome shotgun (WGS) entry which is preliminary data.</text>
</comment>
<accession>A0A5A7PSR0</accession>
<dbReference type="OrthoDB" id="76388at2759"/>
<dbReference type="GO" id="GO:0016787">
    <property type="term" value="F:hydrolase activity"/>
    <property type="evidence" value="ECO:0007669"/>
    <property type="project" value="UniProtKB-KW"/>
</dbReference>
<evidence type="ECO:0000313" key="2">
    <source>
        <dbReference type="Proteomes" id="UP000325081"/>
    </source>
</evidence>
<dbReference type="Proteomes" id="UP000325081">
    <property type="component" value="Unassembled WGS sequence"/>
</dbReference>
<dbReference type="EMBL" id="BKCP01005028">
    <property type="protein sequence ID" value="GER35845.1"/>
    <property type="molecule type" value="Genomic_DNA"/>
</dbReference>
<gene>
    <name evidence="1" type="ORF">STAS_12153</name>
</gene>
<dbReference type="AlphaFoldDB" id="A0A5A7PSR0"/>
<sequence>MKTRVLLTVSTTSDKQIRPCQWSNTISDNQSIHFNGGTIFSTEWRKAVDREAKQRPSRPRLLITAAVYYAADMTLSSPSRYIIGWRGGGEAGDGTVDVREDLEARVGQRDAGSGDERTMTYGQIVSLNNATEVYDRKTVSAYAVSGLVR</sequence>
<name>A0A5A7PSR0_STRAF</name>
<proteinExistence type="predicted"/>
<organism evidence="1 2">
    <name type="scientific">Striga asiatica</name>
    <name type="common">Asiatic witchweed</name>
    <name type="synonym">Buchnera asiatica</name>
    <dbReference type="NCBI Taxonomy" id="4170"/>
    <lineage>
        <taxon>Eukaryota</taxon>
        <taxon>Viridiplantae</taxon>
        <taxon>Streptophyta</taxon>
        <taxon>Embryophyta</taxon>
        <taxon>Tracheophyta</taxon>
        <taxon>Spermatophyta</taxon>
        <taxon>Magnoliopsida</taxon>
        <taxon>eudicotyledons</taxon>
        <taxon>Gunneridae</taxon>
        <taxon>Pentapetalae</taxon>
        <taxon>asterids</taxon>
        <taxon>lamiids</taxon>
        <taxon>Lamiales</taxon>
        <taxon>Orobanchaceae</taxon>
        <taxon>Buchnereae</taxon>
        <taxon>Striga</taxon>
    </lineage>
</organism>
<keyword evidence="2" id="KW-1185">Reference proteome</keyword>
<keyword evidence="1" id="KW-0378">Hydrolase</keyword>
<reference evidence="2" key="1">
    <citation type="journal article" date="2019" name="Curr. Biol.">
        <title>Genome Sequence of Striga asiatica Provides Insight into the Evolution of Plant Parasitism.</title>
        <authorList>
            <person name="Yoshida S."/>
            <person name="Kim S."/>
            <person name="Wafula E.K."/>
            <person name="Tanskanen J."/>
            <person name="Kim Y.M."/>
            <person name="Honaas L."/>
            <person name="Yang Z."/>
            <person name="Spallek T."/>
            <person name="Conn C.E."/>
            <person name="Ichihashi Y."/>
            <person name="Cheong K."/>
            <person name="Cui S."/>
            <person name="Der J.P."/>
            <person name="Gundlach H."/>
            <person name="Jiao Y."/>
            <person name="Hori C."/>
            <person name="Ishida J.K."/>
            <person name="Kasahara H."/>
            <person name="Kiba T."/>
            <person name="Kim M.S."/>
            <person name="Koo N."/>
            <person name="Laohavisit A."/>
            <person name="Lee Y.H."/>
            <person name="Lumba S."/>
            <person name="McCourt P."/>
            <person name="Mortimer J.C."/>
            <person name="Mutuku J.M."/>
            <person name="Nomura T."/>
            <person name="Sasaki-Sekimoto Y."/>
            <person name="Seto Y."/>
            <person name="Wang Y."/>
            <person name="Wakatake T."/>
            <person name="Sakakibara H."/>
            <person name="Demura T."/>
            <person name="Yamaguchi S."/>
            <person name="Yoneyama K."/>
            <person name="Manabe R.I."/>
            <person name="Nelson D.C."/>
            <person name="Schulman A.H."/>
            <person name="Timko M.P."/>
            <person name="dePamphilis C.W."/>
            <person name="Choi D."/>
            <person name="Shirasu K."/>
        </authorList>
    </citation>
    <scope>NUCLEOTIDE SEQUENCE [LARGE SCALE GENOMIC DNA]</scope>
    <source>
        <strain evidence="2">cv. UVA1</strain>
    </source>
</reference>
<evidence type="ECO:0000313" key="1">
    <source>
        <dbReference type="EMBL" id="GER35845.1"/>
    </source>
</evidence>